<evidence type="ECO:0000313" key="2">
    <source>
        <dbReference type="EMBL" id="GAX72970.1"/>
    </source>
</evidence>
<gene>
    <name evidence="2" type="ORF">CEUSTIGMA_g424.t1</name>
</gene>
<dbReference type="PANTHER" id="PTHR22778:SF51">
    <property type="entry name" value="DIHYDROFOLATE REDUCTASE"/>
    <property type="match status" value="1"/>
</dbReference>
<dbReference type="OrthoDB" id="414698at2759"/>
<dbReference type="Gene3D" id="3.40.50.1820">
    <property type="entry name" value="alpha/beta hydrolase"/>
    <property type="match status" value="1"/>
</dbReference>
<sequence length="244" mass="27035">MNSNSLYANSQEPGRKLRVLALHSFRTSSKIFQAQFIRAKLGLATEDLVEVVYIDAPHPASGLIPRDVEHFFKGPYYEWFTVETMGDKLQFDEDKLAASTHYISKALKEKGPFDGIVAFSQGACLASSLVAMQSHGVVMQDIPRLKFCILFGGFKSRHPVHKAFMATKIKVPSLHVIGDRDDIKEDCLELADAFESSITLSHPKGHVIPAFNAQHTAILRAFLATFLQPSLEDTSVTETIASKL</sequence>
<dbReference type="InterPro" id="IPR029058">
    <property type="entry name" value="AB_hydrolase_fold"/>
</dbReference>
<proteinExistence type="predicted"/>
<name>A0A250WQY8_9CHLO</name>
<dbReference type="SUPFAM" id="SSF53474">
    <property type="entry name" value="alpha/beta-Hydrolases"/>
    <property type="match status" value="1"/>
</dbReference>
<dbReference type="AlphaFoldDB" id="A0A250WQY8"/>
<evidence type="ECO:0000313" key="3">
    <source>
        <dbReference type="Proteomes" id="UP000232323"/>
    </source>
</evidence>
<evidence type="ECO:0000259" key="1">
    <source>
        <dbReference type="Pfam" id="PF03959"/>
    </source>
</evidence>
<dbReference type="EMBL" id="BEGY01000001">
    <property type="protein sequence ID" value="GAX72970.1"/>
    <property type="molecule type" value="Genomic_DNA"/>
</dbReference>
<comment type="caution">
    <text evidence="2">The sequence shown here is derived from an EMBL/GenBank/DDBJ whole genome shotgun (WGS) entry which is preliminary data.</text>
</comment>
<dbReference type="Proteomes" id="UP000232323">
    <property type="component" value="Unassembled WGS sequence"/>
</dbReference>
<organism evidence="2 3">
    <name type="scientific">Chlamydomonas eustigma</name>
    <dbReference type="NCBI Taxonomy" id="1157962"/>
    <lineage>
        <taxon>Eukaryota</taxon>
        <taxon>Viridiplantae</taxon>
        <taxon>Chlorophyta</taxon>
        <taxon>core chlorophytes</taxon>
        <taxon>Chlorophyceae</taxon>
        <taxon>CS clade</taxon>
        <taxon>Chlamydomonadales</taxon>
        <taxon>Chlamydomonadaceae</taxon>
        <taxon>Chlamydomonas</taxon>
    </lineage>
</organism>
<protein>
    <recommendedName>
        <fullName evidence="1">Serine hydrolase domain-containing protein</fullName>
    </recommendedName>
</protein>
<dbReference type="InterPro" id="IPR005645">
    <property type="entry name" value="FSH-like_dom"/>
</dbReference>
<reference evidence="2 3" key="1">
    <citation type="submission" date="2017-08" db="EMBL/GenBank/DDBJ databases">
        <title>Acidophilic green algal genome provides insights into adaptation to an acidic environment.</title>
        <authorList>
            <person name="Hirooka S."/>
            <person name="Hirose Y."/>
            <person name="Kanesaki Y."/>
            <person name="Higuchi S."/>
            <person name="Fujiwara T."/>
            <person name="Onuma R."/>
            <person name="Era A."/>
            <person name="Ohbayashi R."/>
            <person name="Uzuka A."/>
            <person name="Nozaki H."/>
            <person name="Yoshikawa H."/>
            <person name="Miyagishima S.Y."/>
        </authorList>
    </citation>
    <scope>NUCLEOTIDE SEQUENCE [LARGE SCALE GENOMIC DNA]</scope>
    <source>
        <strain evidence="2 3">NIES-2499</strain>
    </source>
</reference>
<dbReference type="Pfam" id="PF03959">
    <property type="entry name" value="FSH1"/>
    <property type="match status" value="1"/>
</dbReference>
<feature type="domain" description="Serine hydrolase" evidence="1">
    <location>
        <begin position="15"/>
        <end position="215"/>
    </location>
</feature>
<dbReference type="PANTHER" id="PTHR22778">
    <property type="entry name" value="OVARIAN CANCER GENE-2 PROTEIN-RELATED"/>
    <property type="match status" value="1"/>
</dbReference>
<keyword evidence="3" id="KW-1185">Reference proteome</keyword>
<accession>A0A250WQY8</accession>